<comment type="similarity">
    <text evidence="2">Belongs to the glycosyltransferase 2 family.</text>
</comment>
<dbReference type="SUPFAM" id="SSF53448">
    <property type="entry name" value="Nucleotide-diphospho-sugar transferases"/>
    <property type="match status" value="1"/>
</dbReference>
<dbReference type="PANTHER" id="PTHR43179">
    <property type="entry name" value="RHAMNOSYLTRANSFERASE WBBL"/>
    <property type="match status" value="1"/>
</dbReference>
<dbReference type="EMBL" id="BAABAU010000001">
    <property type="protein sequence ID" value="GAA4265658.1"/>
    <property type="molecule type" value="Genomic_DNA"/>
</dbReference>
<feature type="domain" description="Glycosyltransferase 2-like" evidence="5">
    <location>
        <begin position="3"/>
        <end position="153"/>
    </location>
</feature>
<keyword evidence="7" id="KW-1185">Reference proteome</keyword>
<evidence type="ECO:0000259" key="5">
    <source>
        <dbReference type="Pfam" id="PF00535"/>
    </source>
</evidence>
<proteinExistence type="inferred from homology"/>
<protein>
    <recommendedName>
        <fullName evidence="5">Glycosyltransferase 2-like domain-containing protein</fullName>
    </recommendedName>
</protein>
<comment type="caution">
    <text evidence="6">The sequence shown here is derived from an EMBL/GenBank/DDBJ whole genome shotgun (WGS) entry which is preliminary data.</text>
</comment>
<evidence type="ECO:0000256" key="3">
    <source>
        <dbReference type="ARBA" id="ARBA00022676"/>
    </source>
</evidence>
<evidence type="ECO:0000256" key="1">
    <source>
        <dbReference type="ARBA" id="ARBA00004776"/>
    </source>
</evidence>
<dbReference type="Pfam" id="PF00535">
    <property type="entry name" value="Glycos_transf_2"/>
    <property type="match status" value="1"/>
</dbReference>
<evidence type="ECO:0000256" key="2">
    <source>
        <dbReference type="ARBA" id="ARBA00006739"/>
    </source>
</evidence>
<reference evidence="7" key="1">
    <citation type="journal article" date="2019" name="Int. J. Syst. Evol. Microbiol.">
        <title>The Global Catalogue of Microorganisms (GCM) 10K type strain sequencing project: providing services to taxonomists for standard genome sequencing and annotation.</title>
        <authorList>
            <consortium name="The Broad Institute Genomics Platform"/>
            <consortium name="The Broad Institute Genome Sequencing Center for Infectious Disease"/>
            <person name="Wu L."/>
            <person name="Ma J."/>
        </authorList>
    </citation>
    <scope>NUCLEOTIDE SEQUENCE [LARGE SCALE GENOMIC DNA]</scope>
    <source>
        <strain evidence="7">JCM 17442</strain>
    </source>
</reference>
<evidence type="ECO:0000313" key="6">
    <source>
        <dbReference type="EMBL" id="GAA4265658.1"/>
    </source>
</evidence>
<dbReference type="Gene3D" id="3.90.550.10">
    <property type="entry name" value="Spore Coat Polysaccharide Biosynthesis Protein SpsA, Chain A"/>
    <property type="match status" value="1"/>
</dbReference>
<accession>A0ABP8E0B9</accession>
<dbReference type="InterPro" id="IPR001173">
    <property type="entry name" value="Glyco_trans_2-like"/>
</dbReference>
<keyword evidence="4" id="KW-0808">Transferase</keyword>
<dbReference type="Proteomes" id="UP001501594">
    <property type="component" value="Unassembled WGS sequence"/>
</dbReference>
<evidence type="ECO:0000313" key="7">
    <source>
        <dbReference type="Proteomes" id="UP001501594"/>
    </source>
</evidence>
<organism evidence="6 7">
    <name type="scientific">Frondihabitans peucedani</name>
    <dbReference type="NCBI Taxonomy" id="598626"/>
    <lineage>
        <taxon>Bacteria</taxon>
        <taxon>Bacillati</taxon>
        <taxon>Actinomycetota</taxon>
        <taxon>Actinomycetes</taxon>
        <taxon>Micrococcales</taxon>
        <taxon>Microbacteriaceae</taxon>
        <taxon>Frondihabitans</taxon>
    </lineage>
</organism>
<keyword evidence="3" id="KW-0328">Glycosyltransferase</keyword>
<sequence length="318" mass="34002">MLTFRRPDDLPVVLPALVDQARSVAGTARARVLVVDNDPARSAEATVAGIAADIAAGIAADTAAGTGYGDIEVAYACERAPGIAAARNRALRESEDSDLLVFIDDDERPSAHWLRELLRTLLDTGASAAVGPVVSEFAVEPDPWIAAGEFFVRRRLPTGTTVDVAATNNLLLDLAFVRRHGLAFDTGLGAFGGEDTLFTRQIVALGGSIVWCAEAVVTDVVPVKRLTRRWVVQRAFSSGNGWSMTSLILTRSPLRRGRLRARLTASGLVRIAGGAVRLSRGTVLRSTRDRAKGVRTIARGAGMVSGAFGYAYQEYRRD</sequence>
<dbReference type="PANTHER" id="PTHR43179:SF12">
    <property type="entry name" value="GALACTOFURANOSYLTRANSFERASE GLFT2"/>
    <property type="match status" value="1"/>
</dbReference>
<evidence type="ECO:0000256" key="4">
    <source>
        <dbReference type="ARBA" id="ARBA00022679"/>
    </source>
</evidence>
<gene>
    <name evidence="6" type="ORF">GCM10022256_12700</name>
</gene>
<comment type="pathway">
    <text evidence="1">Cell wall biogenesis; cell wall polysaccharide biosynthesis.</text>
</comment>
<dbReference type="InterPro" id="IPR029044">
    <property type="entry name" value="Nucleotide-diphossugar_trans"/>
</dbReference>
<name>A0ABP8E0B9_9MICO</name>